<dbReference type="EMBL" id="JBHSFP010000014">
    <property type="protein sequence ID" value="MFC4533191.1"/>
    <property type="molecule type" value="Genomic_DNA"/>
</dbReference>
<gene>
    <name evidence="5" type="ORF">ACFO60_20660</name>
</gene>
<dbReference type="InterPro" id="IPR035595">
    <property type="entry name" value="UDP_glycos_trans_CS"/>
</dbReference>
<dbReference type="InterPro" id="IPR006326">
    <property type="entry name" value="UDPGT_MGT-like"/>
</dbReference>
<evidence type="ECO:0000313" key="5">
    <source>
        <dbReference type="EMBL" id="MFC4533191.1"/>
    </source>
</evidence>
<dbReference type="SUPFAM" id="SSF53756">
    <property type="entry name" value="UDP-Glycosyltransferase/glycogen phosphorylase"/>
    <property type="match status" value="1"/>
</dbReference>
<dbReference type="Gene3D" id="3.40.50.2000">
    <property type="entry name" value="Glycogen Phosphorylase B"/>
    <property type="match status" value="2"/>
</dbReference>
<dbReference type="Proteomes" id="UP001596004">
    <property type="component" value="Unassembled WGS sequence"/>
</dbReference>
<dbReference type="PROSITE" id="PS00375">
    <property type="entry name" value="UDPGT"/>
    <property type="match status" value="1"/>
</dbReference>
<dbReference type="CDD" id="cd03784">
    <property type="entry name" value="GT1_Gtf-like"/>
    <property type="match status" value="1"/>
</dbReference>
<dbReference type="RefSeq" id="WP_380842369.1">
    <property type="nucleotide sequence ID" value="NZ_JBHSFP010000014.1"/>
</dbReference>
<proteinExistence type="inferred from homology"/>
<dbReference type="InterPro" id="IPR050426">
    <property type="entry name" value="Glycosyltransferase_28"/>
</dbReference>
<evidence type="ECO:0000256" key="3">
    <source>
        <dbReference type="SAM" id="MobiDB-lite"/>
    </source>
</evidence>
<accession>A0ABV9CJN1</accession>
<organism evidence="5 6">
    <name type="scientific">Sphaerisporangium dianthi</name>
    <dbReference type="NCBI Taxonomy" id="1436120"/>
    <lineage>
        <taxon>Bacteria</taxon>
        <taxon>Bacillati</taxon>
        <taxon>Actinomycetota</taxon>
        <taxon>Actinomycetes</taxon>
        <taxon>Streptosporangiales</taxon>
        <taxon>Streptosporangiaceae</taxon>
        <taxon>Sphaerisporangium</taxon>
    </lineage>
</organism>
<keyword evidence="6" id="KW-1185">Reference proteome</keyword>
<dbReference type="PANTHER" id="PTHR48050:SF13">
    <property type="entry name" value="STEROL 3-BETA-GLUCOSYLTRANSFERASE UGT80A2"/>
    <property type="match status" value="1"/>
</dbReference>
<evidence type="ECO:0000256" key="1">
    <source>
        <dbReference type="ARBA" id="ARBA00009995"/>
    </source>
</evidence>
<dbReference type="InterPro" id="IPR002213">
    <property type="entry name" value="UDP_glucos_trans"/>
</dbReference>
<comment type="similarity">
    <text evidence="1">Belongs to the UDP-glycosyltransferase family.</text>
</comment>
<evidence type="ECO:0000259" key="4">
    <source>
        <dbReference type="Pfam" id="PF06722"/>
    </source>
</evidence>
<keyword evidence="2" id="KW-0808">Transferase</keyword>
<evidence type="ECO:0000256" key="2">
    <source>
        <dbReference type="ARBA" id="ARBA00022679"/>
    </source>
</evidence>
<feature type="domain" description="Erythromycin biosynthesis protein CIII-like C-terminal" evidence="4">
    <location>
        <begin position="251"/>
        <end position="374"/>
    </location>
</feature>
<dbReference type="Pfam" id="PF06722">
    <property type="entry name" value="EryCIII-like_C"/>
    <property type="match status" value="1"/>
</dbReference>
<sequence length="415" mass="45535">MATAAFLAFPGYGHIIPTLPVVAELTGRGDTVHYFALDYFRPAVEAAGAVFHSYGDLPLEGLDGDGDPLAQINAFLRLGRWVLEHRLEDVRALGPDYILYDILSAWGGHMATILGLPAVCSVPSMLVNRRMAYALPLRVAGVFAARLTHPRQLVRNRTLARSIRRAYGVDQPHDFRVFADPGPLNIVYSSRMFQPYAASLPEDRFVFVGPTATARPGFHFSFDWLDGRPLVYVSLGTVFNDRPDFFRACVEAFGDQDVQLVIAAGRPAESLGLGEIPPNVRVEAFVPQIELLRHASLFVTHGGTNSVYESLLCGVPMVVVPQSADQPWVARRVARLGAGRVLADRRFGARTLRRAAAAVMSRPSYAEAAARVGASLREAGGAARAADEIQRRMRRHAHERPLTVAAPRREDKDVH</sequence>
<reference evidence="6" key="1">
    <citation type="journal article" date="2019" name="Int. J. Syst. Evol. Microbiol.">
        <title>The Global Catalogue of Microorganisms (GCM) 10K type strain sequencing project: providing services to taxonomists for standard genome sequencing and annotation.</title>
        <authorList>
            <consortium name="The Broad Institute Genomics Platform"/>
            <consortium name="The Broad Institute Genome Sequencing Center for Infectious Disease"/>
            <person name="Wu L."/>
            <person name="Ma J."/>
        </authorList>
    </citation>
    <scope>NUCLEOTIDE SEQUENCE [LARGE SCALE GENOMIC DNA]</scope>
    <source>
        <strain evidence="6">CGMCC 4.7132</strain>
    </source>
</reference>
<dbReference type="InterPro" id="IPR010610">
    <property type="entry name" value="EryCIII-like_C"/>
</dbReference>
<dbReference type="NCBIfam" id="TIGR01426">
    <property type="entry name" value="MGT"/>
    <property type="match status" value="1"/>
</dbReference>
<evidence type="ECO:0000313" key="6">
    <source>
        <dbReference type="Proteomes" id="UP001596004"/>
    </source>
</evidence>
<name>A0ABV9CJN1_9ACTN</name>
<feature type="region of interest" description="Disordered" evidence="3">
    <location>
        <begin position="392"/>
        <end position="415"/>
    </location>
</feature>
<dbReference type="PANTHER" id="PTHR48050">
    <property type="entry name" value="STEROL 3-BETA-GLUCOSYLTRANSFERASE"/>
    <property type="match status" value="1"/>
</dbReference>
<comment type="caution">
    <text evidence="5">The sequence shown here is derived from an EMBL/GenBank/DDBJ whole genome shotgun (WGS) entry which is preliminary data.</text>
</comment>
<protein>
    <submittedName>
        <fullName evidence="5">Macrolide family glycosyltransferase</fullName>
    </submittedName>
</protein>